<dbReference type="AlphaFoldDB" id="A0A1W6BZ72"/>
<gene>
    <name evidence="1" type="ORF">CCUN_1820</name>
</gene>
<dbReference type="Proteomes" id="UP000192902">
    <property type="component" value="Chromosome"/>
</dbReference>
<dbReference type="EMBL" id="CP020867">
    <property type="protein sequence ID" value="ARJ57386.1"/>
    <property type="molecule type" value="Genomic_DNA"/>
</dbReference>
<sequence>MTNKKLSAFKISIHHSLKAKEKNGHLCISEKEESSIIKNISFKKGNNDDVLIIHQDANCPAIQNLFEKKAKLESCDFIVLICKNQNLHIFFCEMKSSISEKNCKKALEQINSSKIFLEYLYKNYRQYFDESFEISLDYAKYFCIYPASNPQKTLTFASSQNVLKFKTIKMDLKGNALVNDIYKFFSI</sequence>
<protein>
    <submittedName>
        <fullName evidence="1">Uncharacterized protein</fullName>
    </submittedName>
</protein>
<evidence type="ECO:0000313" key="2">
    <source>
        <dbReference type="Proteomes" id="UP000192902"/>
    </source>
</evidence>
<accession>A0A1W6BZ72</accession>
<evidence type="ECO:0000313" key="1">
    <source>
        <dbReference type="EMBL" id="ARJ57386.1"/>
    </source>
</evidence>
<name>A0A1W6BZ72_9BACT</name>
<dbReference type="KEGG" id="ccun:CCUN_1820"/>
<dbReference type="eggNOG" id="ENOG5032KFN">
    <property type="taxonomic scope" value="Bacteria"/>
</dbReference>
<dbReference type="OrthoDB" id="5330074at2"/>
<reference evidence="1 2" key="1">
    <citation type="submission" date="2017-04" db="EMBL/GenBank/DDBJ databases">
        <title>Complete genome sequence of the Campylobacter cuniculorum type strain LMG24588.</title>
        <authorList>
            <person name="Miller W.G."/>
            <person name="Yee E."/>
            <person name="Revez J."/>
            <person name="Bono J.L."/>
            <person name="Rossi M."/>
        </authorList>
    </citation>
    <scope>NUCLEOTIDE SEQUENCE [LARGE SCALE GENOMIC DNA]</scope>
    <source>
        <strain evidence="1 2">LMG 24588</strain>
    </source>
</reference>
<dbReference type="RefSeq" id="WP_027305342.1">
    <property type="nucleotide sequence ID" value="NZ_CP020867.1"/>
</dbReference>
<proteinExistence type="predicted"/>
<organism evidence="1 2">
    <name type="scientific">Campylobacter cuniculorum DSM 23162 = LMG 24588</name>
    <dbReference type="NCBI Taxonomy" id="1121267"/>
    <lineage>
        <taxon>Bacteria</taxon>
        <taxon>Pseudomonadati</taxon>
        <taxon>Campylobacterota</taxon>
        <taxon>Epsilonproteobacteria</taxon>
        <taxon>Campylobacterales</taxon>
        <taxon>Campylobacteraceae</taxon>
        <taxon>Campylobacter</taxon>
    </lineage>
</organism>